<name>A0A5P9VJJ1_9BETA</name>
<evidence type="ECO:0000313" key="1">
    <source>
        <dbReference type="EMBL" id="QFV47771.1"/>
    </source>
</evidence>
<evidence type="ECO:0000313" key="2">
    <source>
        <dbReference type="EMBL" id="QFX63820.1"/>
    </source>
</evidence>
<reference evidence="2" key="1">
    <citation type="journal article" date="2018" name="BMC Genomics">
        <title>Comparative genomic, transcriptomic, and proteomic reannotation of human herpesvirus 6.</title>
        <authorList>
            <person name="Greninger A.L."/>
            <person name="Knudsen G.M."/>
            <person name="Roychoudhury P."/>
            <person name="Hanson D.J."/>
            <person name="Sedlak R.H."/>
            <person name="Xie H."/>
            <person name="Guan J."/>
            <person name="Nguyen T."/>
            <person name="Peddu V."/>
            <person name="Boeckh M."/>
            <person name="Huang M.L."/>
            <person name="Cook L."/>
            <person name="Depledge D.P."/>
            <person name="Zerr D.M."/>
            <person name="Koelle D.M."/>
            <person name="Gantt S."/>
            <person name="Yoshikawa T."/>
            <person name="Caserta M."/>
            <person name="Hill J.A."/>
            <person name="Jerome K.R."/>
        </authorList>
    </citation>
    <scope>NUCLEOTIDE SEQUENCE</scope>
    <source>
        <strain evidence="1">HP73C5</strain>
        <strain evidence="2">JHPT-G1</strain>
    </source>
</reference>
<proteinExistence type="predicted"/>
<accession>A0A5P9VJJ1</accession>
<protein>
    <submittedName>
        <fullName evidence="2">Uncharacterized protein</fullName>
    </submittedName>
</protein>
<dbReference type="EMBL" id="KY290183">
    <property type="protein sequence ID" value="QFV47771.1"/>
    <property type="molecule type" value="Genomic_DNA"/>
</dbReference>
<sequence>MLFIIENLKKSRPQIPVFVKYNKTLNFCKH</sequence>
<dbReference type="EMBL" id="KY315558">
    <property type="protein sequence ID" value="QFX63820.1"/>
    <property type="molecule type" value="Genomic_DNA"/>
</dbReference>
<organism evidence="2">
    <name type="scientific">Human betaherpesvirus 6</name>
    <dbReference type="NCBI Taxonomy" id="10368"/>
    <lineage>
        <taxon>Viruses</taxon>
        <taxon>Duplodnaviria</taxon>
        <taxon>Heunggongvirae</taxon>
        <taxon>Peploviricota</taxon>
        <taxon>Herviviricetes</taxon>
        <taxon>Herpesvirales</taxon>
        <taxon>Orthoherpesviridae</taxon>
        <taxon>Betaherpesvirinae</taxon>
        <taxon>Roseolovirus</taxon>
    </lineage>
</organism>